<reference evidence="8 9" key="1">
    <citation type="submission" date="2017-04" db="EMBL/GenBank/DDBJ databases">
        <title>Unexpected and diverse lifestyles within the genus Limnohabitans.</title>
        <authorList>
            <person name="Kasalicky V."/>
            <person name="Mehrshad M."/>
            <person name="Andrei S.-A."/>
            <person name="Salcher M."/>
            <person name="Kratochvilova H."/>
            <person name="Simek K."/>
            <person name="Ghai R."/>
        </authorList>
    </citation>
    <scope>NUCLEOTIDE SEQUENCE [LARGE SCALE GENOMIC DNA]</scope>
    <source>
        <strain evidence="8 9">MWH-C5</strain>
    </source>
</reference>
<dbReference type="GO" id="GO:0005886">
    <property type="term" value="C:plasma membrane"/>
    <property type="evidence" value="ECO:0007669"/>
    <property type="project" value="UniProtKB-SubCell"/>
</dbReference>
<evidence type="ECO:0000256" key="4">
    <source>
        <dbReference type="ARBA" id="ARBA00022989"/>
    </source>
</evidence>
<feature type="transmembrane region" description="Helical" evidence="6">
    <location>
        <begin position="6"/>
        <end position="25"/>
    </location>
</feature>
<feature type="transmembrane region" description="Helical" evidence="6">
    <location>
        <begin position="56"/>
        <end position="75"/>
    </location>
</feature>
<sequence>MSPLRAIAYSVAALLAGVGLVAVISSNTVLSLLTQAVVYAVFALGIGVLLKQNGLVSFGHALYFGVAGYAIGITLQQQLMPVEWAILATLVGIGIAAFVVGLIIVRVPGIAFGMLTLAIGQMFFLSVSRARGITGGADGMQVDWPATIFGFSQSAILKPVTLFLICWTTLVIVMLLLTLLLNTRFGAITEAVRDNEERARFIGISTVIPRAAIYALSAVVTAVAGLLSTLNTGFVSPESLHWSLSGMALMMVVVGGFKALWGPALGAVVYFIFKDVVGDYATHWMSIFGVALIAVIVFSPTGIAGALQALWRGKPASASRAKAGAH</sequence>
<feature type="transmembrane region" description="Helical" evidence="6">
    <location>
        <begin position="82"/>
        <end position="104"/>
    </location>
</feature>
<organism evidence="8 9">
    <name type="scientific">Limnohabitans curvus</name>
    <dbReference type="NCBI Taxonomy" id="323423"/>
    <lineage>
        <taxon>Bacteria</taxon>
        <taxon>Pseudomonadati</taxon>
        <taxon>Pseudomonadota</taxon>
        <taxon>Betaproteobacteria</taxon>
        <taxon>Burkholderiales</taxon>
        <taxon>Comamonadaceae</taxon>
        <taxon>Limnohabitans</taxon>
    </lineage>
</organism>
<feature type="transmembrane region" description="Helical" evidence="6">
    <location>
        <begin position="285"/>
        <end position="311"/>
    </location>
</feature>
<dbReference type="Proteomes" id="UP000251341">
    <property type="component" value="Unassembled WGS sequence"/>
</dbReference>
<evidence type="ECO:0000256" key="5">
    <source>
        <dbReference type="ARBA" id="ARBA00023136"/>
    </source>
</evidence>
<dbReference type="EMBL" id="NESP01000001">
    <property type="protein sequence ID" value="PUE59278.1"/>
    <property type="molecule type" value="Genomic_DNA"/>
</dbReference>
<evidence type="ECO:0000256" key="6">
    <source>
        <dbReference type="SAM" id="Phobius"/>
    </source>
</evidence>
<keyword evidence="5 6" id="KW-0472">Membrane</keyword>
<accession>A0A315ER22</accession>
<evidence type="ECO:0000256" key="2">
    <source>
        <dbReference type="ARBA" id="ARBA00022475"/>
    </source>
</evidence>
<dbReference type="Pfam" id="PF02653">
    <property type="entry name" value="BPD_transp_2"/>
    <property type="match status" value="1"/>
</dbReference>
<feature type="transmembrane region" description="Helical" evidence="6">
    <location>
        <begin position="201"/>
        <end position="227"/>
    </location>
</feature>
<proteinExistence type="predicted"/>
<protein>
    <submittedName>
        <fullName evidence="8">Branched-chain amino acid ABC transporter permease</fullName>
    </submittedName>
</protein>
<dbReference type="GO" id="GO:0015658">
    <property type="term" value="F:branched-chain amino acid transmembrane transporter activity"/>
    <property type="evidence" value="ECO:0007669"/>
    <property type="project" value="InterPro"/>
</dbReference>
<comment type="subcellular location">
    <subcellularLocation>
        <location evidence="1">Cell membrane</location>
        <topology evidence="1">Multi-pass membrane protein</topology>
    </subcellularLocation>
</comment>
<dbReference type="InterPro" id="IPR001851">
    <property type="entry name" value="ABC_transp_permease"/>
</dbReference>
<keyword evidence="4 6" id="KW-1133">Transmembrane helix</keyword>
<evidence type="ECO:0000313" key="9">
    <source>
        <dbReference type="Proteomes" id="UP000251341"/>
    </source>
</evidence>
<dbReference type="PANTHER" id="PTHR30482">
    <property type="entry name" value="HIGH-AFFINITY BRANCHED-CHAIN AMINO ACID TRANSPORT SYSTEM PERMEASE"/>
    <property type="match status" value="1"/>
</dbReference>
<dbReference type="EMBL" id="NESP01000001">
    <property type="protein sequence ID" value="PUE58372.1"/>
    <property type="molecule type" value="Genomic_DNA"/>
</dbReference>
<keyword evidence="9" id="KW-1185">Reference proteome</keyword>
<keyword evidence="3 6" id="KW-0812">Transmembrane</keyword>
<name>A0A315ER22_9BURK</name>
<feature type="transmembrane region" description="Helical" evidence="6">
    <location>
        <begin position="32"/>
        <end position="50"/>
    </location>
</feature>
<dbReference type="RefSeq" id="WP_108401503.1">
    <property type="nucleotide sequence ID" value="NZ_NESP01000001.1"/>
</dbReference>
<dbReference type="CDD" id="cd06581">
    <property type="entry name" value="TM_PBP1_LivM_like"/>
    <property type="match status" value="1"/>
</dbReference>
<feature type="transmembrane region" description="Helical" evidence="6">
    <location>
        <begin position="160"/>
        <end position="181"/>
    </location>
</feature>
<feature type="transmembrane region" description="Helical" evidence="6">
    <location>
        <begin position="248"/>
        <end position="273"/>
    </location>
</feature>
<dbReference type="InterPro" id="IPR043428">
    <property type="entry name" value="LivM-like"/>
</dbReference>
<comment type="caution">
    <text evidence="8">The sequence shown here is derived from an EMBL/GenBank/DDBJ whole genome shotgun (WGS) entry which is preliminary data.</text>
</comment>
<evidence type="ECO:0000313" key="7">
    <source>
        <dbReference type="EMBL" id="PUE58372.1"/>
    </source>
</evidence>
<evidence type="ECO:0000256" key="1">
    <source>
        <dbReference type="ARBA" id="ARBA00004651"/>
    </source>
</evidence>
<evidence type="ECO:0000256" key="3">
    <source>
        <dbReference type="ARBA" id="ARBA00022692"/>
    </source>
</evidence>
<dbReference type="PANTHER" id="PTHR30482:SF17">
    <property type="entry name" value="ABC TRANSPORTER ATP-BINDING PROTEIN"/>
    <property type="match status" value="1"/>
</dbReference>
<feature type="transmembrane region" description="Helical" evidence="6">
    <location>
        <begin position="110"/>
        <end position="127"/>
    </location>
</feature>
<evidence type="ECO:0000313" key="8">
    <source>
        <dbReference type="EMBL" id="PUE59278.1"/>
    </source>
</evidence>
<gene>
    <name evidence="7" type="ORF">B9Z44_01395</name>
    <name evidence="8" type="ORF">B9Z44_06640</name>
</gene>
<keyword evidence="2" id="KW-1003">Cell membrane</keyword>
<dbReference type="AlphaFoldDB" id="A0A315ER22"/>